<accession>A0ABN2JVM6</accession>
<proteinExistence type="predicted"/>
<dbReference type="InterPro" id="IPR045632">
    <property type="entry name" value="DUF6314"/>
</dbReference>
<name>A0ABN2JVM6_9ACTN</name>
<organism evidence="2 3">
    <name type="scientific">Aeromicrobium alkaliterrae</name>
    <dbReference type="NCBI Taxonomy" id="302168"/>
    <lineage>
        <taxon>Bacteria</taxon>
        <taxon>Bacillati</taxon>
        <taxon>Actinomycetota</taxon>
        <taxon>Actinomycetes</taxon>
        <taxon>Propionibacteriales</taxon>
        <taxon>Nocardioidaceae</taxon>
        <taxon>Aeromicrobium</taxon>
    </lineage>
</organism>
<dbReference type="SUPFAM" id="SSF51110">
    <property type="entry name" value="alpha-D-mannose-specific plant lectins"/>
    <property type="match status" value="1"/>
</dbReference>
<comment type="caution">
    <text evidence="2">The sequence shown here is derived from an EMBL/GenBank/DDBJ whole genome shotgun (WGS) entry which is preliminary data.</text>
</comment>
<evidence type="ECO:0000259" key="1">
    <source>
        <dbReference type="Pfam" id="PF19834"/>
    </source>
</evidence>
<feature type="domain" description="DUF6314" evidence="1">
    <location>
        <begin position="9"/>
        <end position="134"/>
    </location>
</feature>
<gene>
    <name evidence="2" type="ORF">GCM10009710_20630</name>
</gene>
<dbReference type="Proteomes" id="UP001501057">
    <property type="component" value="Unassembled WGS sequence"/>
</dbReference>
<dbReference type="RefSeq" id="WP_344200959.1">
    <property type="nucleotide sequence ID" value="NZ_BAAAME010000004.1"/>
</dbReference>
<dbReference type="InterPro" id="IPR036426">
    <property type="entry name" value="Bulb-type_lectin_dom_sf"/>
</dbReference>
<dbReference type="Pfam" id="PF19834">
    <property type="entry name" value="DUF6314"/>
    <property type="match status" value="1"/>
</dbReference>
<sequence length="134" mass="15235">MDADDPRDLVGTWQLTRRVDDRLGPVRHVTGTSELSLIDDGRVRWSESGTMTWDGGSTPFTRTLFVELREDGWWVTFDDGRDFHPWDTDSPVVHPCGADLYEGRIEPKGPDAWSVVWNVTGPAKDYTMTSHLTR</sequence>
<evidence type="ECO:0000313" key="2">
    <source>
        <dbReference type="EMBL" id="GAA1740237.1"/>
    </source>
</evidence>
<keyword evidence="3" id="KW-1185">Reference proteome</keyword>
<protein>
    <recommendedName>
        <fullName evidence="1">DUF6314 domain-containing protein</fullName>
    </recommendedName>
</protein>
<evidence type="ECO:0000313" key="3">
    <source>
        <dbReference type="Proteomes" id="UP001501057"/>
    </source>
</evidence>
<reference evidence="2 3" key="1">
    <citation type="journal article" date="2019" name="Int. J. Syst. Evol. Microbiol.">
        <title>The Global Catalogue of Microorganisms (GCM) 10K type strain sequencing project: providing services to taxonomists for standard genome sequencing and annotation.</title>
        <authorList>
            <consortium name="The Broad Institute Genomics Platform"/>
            <consortium name="The Broad Institute Genome Sequencing Center for Infectious Disease"/>
            <person name="Wu L."/>
            <person name="Ma J."/>
        </authorList>
    </citation>
    <scope>NUCLEOTIDE SEQUENCE [LARGE SCALE GENOMIC DNA]</scope>
    <source>
        <strain evidence="2 3">JCM 13518</strain>
    </source>
</reference>
<dbReference type="EMBL" id="BAAAME010000004">
    <property type="protein sequence ID" value="GAA1740237.1"/>
    <property type="molecule type" value="Genomic_DNA"/>
</dbReference>